<evidence type="ECO:0000256" key="2">
    <source>
        <dbReference type="ARBA" id="ARBA00013194"/>
    </source>
</evidence>
<dbReference type="EnsemblPlants" id="LPERR03G32750.1">
    <property type="protein sequence ID" value="LPERR03G32750.1"/>
    <property type="gene ID" value="LPERR03G32750"/>
</dbReference>
<feature type="domain" description="PPIase cyclophilin-type" evidence="5">
    <location>
        <begin position="107"/>
        <end position="270"/>
    </location>
</feature>
<dbReference type="NCBIfam" id="TIGR01570">
    <property type="entry name" value="A_thal_3588"/>
    <property type="match status" value="1"/>
</dbReference>
<dbReference type="CDD" id="cd01926">
    <property type="entry name" value="cyclophilin_ABH_like"/>
    <property type="match status" value="1"/>
</dbReference>
<evidence type="ECO:0000313" key="6">
    <source>
        <dbReference type="EnsemblPlants" id="LPERR03G32750.1"/>
    </source>
</evidence>
<dbReference type="Proteomes" id="UP000032180">
    <property type="component" value="Chromosome 3"/>
</dbReference>
<dbReference type="PANTHER" id="PTHR11071">
    <property type="entry name" value="PEPTIDYL-PROLYL CIS-TRANS ISOMERASE"/>
    <property type="match status" value="1"/>
</dbReference>
<evidence type="ECO:0000313" key="7">
    <source>
        <dbReference type="Proteomes" id="UP000032180"/>
    </source>
</evidence>
<proteinExistence type="inferred from homology"/>
<dbReference type="EC" id="5.2.1.8" evidence="2"/>
<dbReference type="GO" id="GO:0003755">
    <property type="term" value="F:peptidyl-prolyl cis-trans isomerase activity"/>
    <property type="evidence" value="ECO:0007669"/>
    <property type="project" value="UniProtKB-KW"/>
</dbReference>
<dbReference type="Pfam" id="PF00160">
    <property type="entry name" value="Pro_isomerase"/>
    <property type="match status" value="1"/>
</dbReference>
<dbReference type="InterPro" id="IPR006460">
    <property type="entry name" value="MIZ1-like_pln"/>
</dbReference>
<dbReference type="InterPro" id="IPR020892">
    <property type="entry name" value="Cyclophilin-type_PPIase_CS"/>
</dbReference>
<dbReference type="GO" id="GO:0010274">
    <property type="term" value="P:hydrotropism"/>
    <property type="evidence" value="ECO:0007669"/>
    <property type="project" value="InterPro"/>
</dbReference>
<dbReference type="SUPFAM" id="SSF50891">
    <property type="entry name" value="Cyclophilin-like"/>
    <property type="match status" value="1"/>
</dbReference>
<evidence type="ECO:0000259" key="5">
    <source>
        <dbReference type="PROSITE" id="PS50072"/>
    </source>
</evidence>
<dbReference type="HOGENOM" id="CLU_589717_0_0_1"/>
<dbReference type="eggNOG" id="KOG0879">
    <property type="taxonomic scope" value="Eukaryota"/>
</dbReference>
<dbReference type="Pfam" id="PF04759">
    <property type="entry name" value="DUF617"/>
    <property type="match status" value="1"/>
</dbReference>
<keyword evidence="3" id="KW-0697">Rotamase</keyword>
<dbReference type="Gene3D" id="2.40.100.10">
    <property type="entry name" value="Cyclophilin-like"/>
    <property type="match status" value="1"/>
</dbReference>
<sequence length="464" mass="49616">MSLFESESSSLRSRSISKLRARILAQRPTGIFIFFFLPLLETSRRRLLLRFAKLRGFEGIRLASARVQGMASSGGAAISAGPAPPSAGASSVDWHIRPQNPKNPVVFFDVTIGSIPAGRVKMELFADIVPKTAENFRQFCTGEHRKANLPQGYKGCQFHRVIKDFMIQGGDYMKGDGTGCMSIYGTKFDDENFIAKHTGPGLLSMANSGVNSNGSQFFITCAKCEWLDNKHVVFGRVIGDGLLVIRKIENVATGPNNRPKLACVISECGEMKQLPHDGHAGGNGGTRVTGTFYGYRRARITLAVQERPGSLPSLVLELGEISTGGHVRIALECEKKPKKSSSSSPEQQSGNVSLLEEAMWTAYVNGRRVGYAVRREASEGDLAVMQLLSTVSVGAGVLPGDMLAAEPAEGDAGGGGGEVTYMRAGFDRVAGSKDSESFYMVSPDGDAGAGAGGGTELSIFFVRV</sequence>
<evidence type="ECO:0000256" key="1">
    <source>
        <dbReference type="ARBA" id="ARBA00007365"/>
    </source>
</evidence>
<dbReference type="GO" id="GO:0005737">
    <property type="term" value="C:cytoplasm"/>
    <property type="evidence" value="ECO:0007669"/>
    <property type="project" value="TreeGrafter"/>
</dbReference>
<reference evidence="6 7" key="1">
    <citation type="submission" date="2012-08" db="EMBL/GenBank/DDBJ databases">
        <title>Oryza genome evolution.</title>
        <authorList>
            <person name="Wing R.A."/>
        </authorList>
    </citation>
    <scope>NUCLEOTIDE SEQUENCE</scope>
</reference>
<dbReference type="STRING" id="77586.A0A0D9W0L4"/>
<protein>
    <recommendedName>
        <fullName evidence="2">peptidylprolyl isomerase</fullName>
        <ecNumber evidence="2">5.2.1.8</ecNumber>
    </recommendedName>
</protein>
<dbReference type="PROSITE" id="PS00170">
    <property type="entry name" value="CSA_PPIASE_1"/>
    <property type="match status" value="1"/>
</dbReference>
<evidence type="ECO:0000256" key="4">
    <source>
        <dbReference type="ARBA" id="ARBA00023235"/>
    </source>
</evidence>
<name>A0A0D9W0L4_9ORYZ</name>
<comment type="similarity">
    <text evidence="1">Belongs to the cyclophilin-type PPIase family.</text>
</comment>
<dbReference type="InterPro" id="IPR029000">
    <property type="entry name" value="Cyclophilin-like_dom_sf"/>
</dbReference>
<dbReference type="FunFam" id="2.40.100.10:FF:000021">
    <property type="entry name" value="Peptidyl-prolyl cis-trans isomerase"/>
    <property type="match status" value="1"/>
</dbReference>
<keyword evidence="7" id="KW-1185">Reference proteome</keyword>
<evidence type="ECO:0000256" key="3">
    <source>
        <dbReference type="ARBA" id="ARBA00023110"/>
    </source>
</evidence>
<dbReference type="GO" id="GO:0006457">
    <property type="term" value="P:protein folding"/>
    <property type="evidence" value="ECO:0007669"/>
    <property type="project" value="InterPro"/>
</dbReference>
<accession>A0A0D9W0L4</accession>
<dbReference type="PANTHER" id="PTHR11071:SF561">
    <property type="entry name" value="PEPTIDYL-PROLYL CIS-TRANS ISOMERASE D-RELATED"/>
    <property type="match status" value="1"/>
</dbReference>
<reference evidence="7" key="2">
    <citation type="submission" date="2013-12" db="EMBL/GenBank/DDBJ databases">
        <authorList>
            <person name="Yu Y."/>
            <person name="Lee S."/>
            <person name="de Baynast K."/>
            <person name="Wissotski M."/>
            <person name="Liu L."/>
            <person name="Talag J."/>
            <person name="Goicoechea J."/>
            <person name="Angelova A."/>
            <person name="Jetty R."/>
            <person name="Kudrna D."/>
            <person name="Golser W."/>
            <person name="Rivera L."/>
            <person name="Zhang J."/>
            <person name="Wing R."/>
        </authorList>
    </citation>
    <scope>NUCLEOTIDE SEQUENCE</scope>
</reference>
<dbReference type="GO" id="GO:0016018">
    <property type="term" value="F:cyclosporin A binding"/>
    <property type="evidence" value="ECO:0007669"/>
    <property type="project" value="TreeGrafter"/>
</dbReference>
<organism evidence="6 7">
    <name type="scientific">Leersia perrieri</name>
    <dbReference type="NCBI Taxonomy" id="77586"/>
    <lineage>
        <taxon>Eukaryota</taxon>
        <taxon>Viridiplantae</taxon>
        <taxon>Streptophyta</taxon>
        <taxon>Embryophyta</taxon>
        <taxon>Tracheophyta</taxon>
        <taxon>Spermatophyta</taxon>
        <taxon>Magnoliopsida</taxon>
        <taxon>Liliopsida</taxon>
        <taxon>Poales</taxon>
        <taxon>Poaceae</taxon>
        <taxon>BOP clade</taxon>
        <taxon>Oryzoideae</taxon>
        <taxon>Oryzeae</taxon>
        <taxon>Oryzinae</taxon>
        <taxon>Leersia</taxon>
    </lineage>
</organism>
<dbReference type="AlphaFoldDB" id="A0A0D9W0L4"/>
<keyword evidence="4" id="KW-0413">Isomerase</keyword>
<dbReference type="InterPro" id="IPR002130">
    <property type="entry name" value="Cyclophilin-type_PPIase_dom"/>
</dbReference>
<dbReference type="PROSITE" id="PS50072">
    <property type="entry name" value="CSA_PPIASE_2"/>
    <property type="match status" value="1"/>
</dbReference>
<reference evidence="6" key="3">
    <citation type="submission" date="2015-04" db="UniProtKB">
        <authorList>
            <consortium name="EnsemblPlants"/>
        </authorList>
    </citation>
    <scope>IDENTIFICATION</scope>
</reference>
<dbReference type="Gramene" id="LPERR03G32750.1">
    <property type="protein sequence ID" value="LPERR03G32750.1"/>
    <property type="gene ID" value="LPERR03G32750"/>
</dbReference>
<dbReference type="PRINTS" id="PR00153">
    <property type="entry name" value="CSAPPISMRASE"/>
</dbReference>